<keyword evidence="1" id="KW-1133">Transmembrane helix</keyword>
<organism evidence="2 3">
    <name type="scientific">Rhizophagus irregularis</name>
    <dbReference type="NCBI Taxonomy" id="588596"/>
    <lineage>
        <taxon>Eukaryota</taxon>
        <taxon>Fungi</taxon>
        <taxon>Fungi incertae sedis</taxon>
        <taxon>Mucoromycota</taxon>
        <taxon>Glomeromycotina</taxon>
        <taxon>Glomeromycetes</taxon>
        <taxon>Glomerales</taxon>
        <taxon>Glomeraceae</taxon>
        <taxon>Rhizophagus</taxon>
    </lineage>
</organism>
<comment type="caution">
    <text evidence="2">The sequence shown here is derived from an EMBL/GenBank/DDBJ whole genome shotgun (WGS) entry which is preliminary data.</text>
</comment>
<dbReference type="Proteomes" id="UP000684084">
    <property type="component" value="Unassembled WGS sequence"/>
</dbReference>
<accession>A0A915Z8W0</accession>
<gene>
    <name evidence="2" type="ORF">CHRIB12_LOCUS10623</name>
</gene>
<dbReference type="AlphaFoldDB" id="A0A915Z8W0"/>
<name>A0A915Z8W0_9GLOM</name>
<feature type="transmembrane region" description="Helical" evidence="1">
    <location>
        <begin position="12"/>
        <end position="28"/>
    </location>
</feature>
<evidence type="ECO:0000313" key="2">
    <source>
        <dbReference type="EMBL" id="CAB5365950.1"/>
    </source>
</evidence>
<sequence>MMIGHWTHSVDYWMMNFYLIFFFFFGLQKEISSNECSYIKNLSSDGDTKFAIMVSCDNRILITAAVQFASITDLFFTFFTCPFTSLLLPRPFSSFCSFIRPSSTLSFHVFKTALLFQRTVTSFPFFRRLTLKTCGKFDVRSFFG</sequence>
<dbReference type="EMBL" id="CAGKOT010000022">
    <property type="protein sequence ID" value="CAB5365950.1"/>
    <property type="molecule type" value="Genomic_DNA"/>
</dbReference>
<keyword evidence="1" id="KW-0812">Transmembrane</keyword>
<protein>
    <submittedName>
        <fullName evidence="2">Uncharacterized protein</fullName>
    </submittedName>
</protein>
<evidence type="ECO:0000256" key="1">
    <source>
        <dbReference type="SAM" id="Phobius"/>
    </source>
</evidence>
<reference evidence="2" key="1">
    <citation type="submission" date="2020-05" db="EMBL/GenBank/DDBJ databases">
        <authorList>
            <person name="Rincon C."/>
            <person name="Sanders R I."/>
            <person name="Robbins C."/>
            <person name="Chaturvedi A."/>
        </authorList>
    </citation>
    <scope>NUCLEOTIDE SEQUENCE</scope>
    <source>
        <strain evidence="2">CHB12</strain>
    </source>
</reference>
<keyword evidence="1" id="KW-0472">Membrane</keyword>
<proteinExistence type="predicted"/>
<evidence type="ECO:0000313" key="3">
    <source>
        <dbReference type="Proteomes" id="UP000684084"/>
    </source>
</evidence>